<name>A0A1Y5FC98_9BACT</name>
<dbReference type="Pfam" id="PF08713">
    <property type="entry name" value="DNA_alkylation"/>
    <property type="match status" value="1"/>
</dbReference>
<evidence type="ECO:0000313" key="1">
    <source>
        <dbReference type="EMBL" id="OUR96252.1"/>
    </source>
</evidence>
<evidence type="ECO:0000313" key="2">
    <source>
        <dbReference type="Proteomes" id="UP000196531"/>
    </source>
</evidence>
<dbReference type="InterPro" id="IPR014825">
    <property type="entry name" value="DNA_alkylation"/>
</dbReference>
<comment type="caution">
    <text evidence="1">The sequence shown here is derived from an EMBL/GenBank/DDBJ whole genome shotgun (WGS) entry which is preliminary data.</text>
</comment>
<accession>A0A1Y5FC98</accession>
<evidence type="ECO:0008006" key="3">
    <source>
        <dbReference type="Google" id="ProtNLM"/>
    </source>
</evidence>
<dbReference type="Proteomes" id="UP000196531">
    <property type="component" value="Unassembled WGS sequence"/>
</dbReference>
<reference evidence="2" key="1">
    <citation type="journal article" date="2017" name="Proc. Natl. Acad. Sci. U.S.A.">
        <title>Simulation of Deepwater Horizon oil plume reveals substrate specialization within a complex community of hydrocarbon-degraders.</title>
        <authorList>
            <person name="Hu P."/>
            <person name="Dubinsky E.A."/>
            <person name="Probst A.J."/>
            <person name="Wang J."/>
            <person name="Sieber C.M.K."/>
            <person name="Tom L.M."/>
            <person name="Gardinali P."/>
            <person name="Banfield J.F."/>
            <person name="Atlas R.M."/>
            <person name="Andersen G.L."/>
        </authorList>
    </citation>
    <scope>NUCLEOTIDE SEQUENCE [LARGE SCALE GENOMIC DNA]</scope>
</reference>
<dbReference type="Gene3D" id="1.25.40.290">
    <property type="entry name" value="ARM repeat domains"/>
    <property type="match status" value="1"/>
</dbReference>
<dbReference type="EMBL" id="MAAO01000006">
    <property type="protein sequence ID" value="OUR96252.1"/>
    <property type="molecule type" value="Genomic_DNA"/>
</dbReference>
<dbReference type="AlphaFoldDB" id="A0A1Y5FC98"/>
<dbReference type="InterPro" id="IPR016024">
    <property type="entry name" value="ARM-type_fold"/>
</dbReference>
<gene>
    <name evidence="1" type="ORF">A9Q84_07800</name>
</gene>
<proteinExistence type="predicted"/>
<organism evidence="1 2">
    <name type="scientific">Halobacteriovorax marinus</name>
    <dbReference type="NCBI Taxonomy" id="97084"/>
    <lineage>
        <taxon>Bacteria</taxon>
        <taxon>Pseudomonadati</taxon>
        <taxon>Bdellovibrionota</taxon>
        <taxon>Bacteriovoracia</taxon>
        <taxon>Bacteriovoracales</taxon>
        <taxon>Halobacteriovoraceae</taxon>
        <taxon>Halobacteriovorax</taxon>
    </lineage>
</organism>
<sequence length="359" mass="41908">MSEALKNNYDKEYVQRVARRTKENFKSFKENEFVKFVLDKHWKDLELKDRMKKISNSLYEFLPKDYERSLKIILKTAPEFGGFEGMLFPDFVETYGFDKKNWEVSLSALEELTKYSSSEFAIRPFIDTDAKRVFKYILKWAKSDNQHVRRLASEGSRPRLPWAMALSELKKDPSQILPILEILKNDPELYVRRSVANNLNDISKDHPLIVIETAKKWLGKSEDTDWLIKHALRTLLKKGEPKALKLFGYQDIKSVSVKDIILKKKSIKIGSSLDFNFSLNLKVESKLRIEYAIFYVKKNGSLSKKVFKVTEKTFSKGTVSFSKSQSFKEMSTRKHYQGEHFISIIINGVEKKKIAFKVL</sequence>
<dbReference type="SUPFAM" id="SSF48371">
    <property type="entry name" value="ARM repeat"/>
    <property type="match status" value="1"/>
</dbReference>
<protein>
    <recommendedName>
        <fullName evidence="3">DNA alkylation repair protein</fullName>
    </recommendedName>
</protein>